<dbReference type="AlphaFoldDB" id="C5ART8"/>
<protein>
    <submittedName>
        <fullName evidence="1">Uncharacterized protein</fullName>
    </submittedName>
</protein>
<dbReference type="HOGENOM" id="CLU_2423534_0_0_5"/>
<evidence type="ECO:0000313" key="2">
    <source>
        <dbReference type="Proteomes" id="UP000009081"/>
    </source>
</evidence>
<dbReference type="KEGG" id="mea:Mex_1p4814"/>
<reference evidence="1 2" key="1">
    <citation type="journal article" date="2009" name="PLoS ONE">
        <title>Methylobacterium genome sequences: a reference blueprint to investigate microbial metabolism of C1 compounds from natural and industrial sources.</title>
        <authorList>
            <person name="Vuilleumier S."/>
            <person name="Chistoserdova L."/>
            <person name="Lee M.-C."/>
            <person name="Bringel F."/>
            <person name="Lajus A."/>
            <person name="Zhou Y."/>
            <person name="Gourion B."/>
            <person name="Barbe V."/>
            <person name="Chang J."/>
            <person name="Cruveiller S."/>
            <person name="Dossat C."/>
            <person name="Gillett W."/>
            <person name="Gruffaz C."/>
            <person name="Haugen E."/>
            <person name="Hourcade E."/>
            <person name="Levy R."/>
            <person name="Mangenot S."/>
            <person name="Muller E."/>
            <person name="Nadalig T."/>
            <person name="Pagni M."/>
            <person name="Penny C."/>
            <person name="Peyraud R."/>
            <person name="Robinson D.G."/>
            <person name="Roche D."/>
            <person name="Rouy Z."/>
            <person name="Saenampechek C."/>
            <person name="Salvignol G."/>
            <person name="Vallenet D."/>
            <person name="Wu Z."/>
            <person name="Marx C.J."/>
            <person name="Vorholt J.A."/>
            <person name="Olson M.V."/>
            <person name="Kaul R."/>
            <person name="Weissenbach J."/>
            <person name="Medigue C."/>
            <person name="Lidstrom M.E."/>
        </authorList>
    </citation>
    <scope>NUCLEOTIDE SEQUENCE [LARGE SCALE GENOMIC DNA]</scope>
    <source>
        <strain evidence="2">ATCC 14718 / DSM 1338 / JCM 2805 / NCIMB 9133 / AM1</strain>
    </source>
</reference>
<organism evidence="1 2">
    <name type="scientific">Methylorubrum extorquens (strain ATCC 14718 / DSM 1338 / JCM 2805 / NCIMB 9133 / AM1)</name>
    <name type="common">Methylobacterium extorquens</name>
    <dbReference type="NCBI Taxonomy" id="272630"/>
    <lineage>
        <taxon>Bacteria</taxon>
        <taxon>Pseudomonadati</taxon>
        <taxon>Pseudomonadota</taxon>
        <taxon>Alphaproteobacteria</taxon>
        <taxon>Hyphomicrobiales</taxon>
        <taxon>Methylobacteriaceae</taxon>
        <taxon>Methylorubrum</taxon>
    </lineage>
</organism>
<evidence type="ECO:0000313" key="1">
    <source>
        <dbReference type="EMBL" id="ACS42426.1"/>
    </source>
</evidence>
<accession>C5ART8</accession>
<proteinExistence type="predicted"/>
<name>C5ART8_METEA</name>
<dbReference type="Proteomes" id="UP000009081">
    <property type="component" value="Chromosome"/>
</dbReference>
<gene>
    <name evidence="1" type="ordered locus">MexAM1_META1p4814</name>
</gene>
<sequence length="91" mass="9819">MKVCKGSGVRTPMVLLCATTGPWPSVQKRAFDFAPVSVIRQQSRASPKQRSAQAGLHVLGAPPQTCSFDHAYARAQDLPTEAQPLMLRQSG</sequence>
<dbReference type="EMBL" id="CP001510">
    <property type="protein sequence ID" value="ACS42426.1"/>
    <property type="molecule type" value="Genomic_DNA"/>
</dbReference>
<dbReference type="STRING" id="272630.MexAM1_META1p4814"/>
<keyword evidence="2" id="KW-1185">Reference proteome</keyword>